<evidence type="ECO:0000256" key="1">
    <source>
        <dbReference type="SAM" id="SignalP"/>
    </source>
</evidence>
<dbReference type="AlphaFoldDB" id="A0AAW0E244"/>
<protein>
    <submittedName>
        <fullName evidence="2">Uncharacterized protein</fullName>
    </submittedName>
</protein>
<feature type="signal peptide" evidence="1">
    <location>
        <begin position="1"/>
        <end position="32"/>
    </location>
</feature>
<evidence type="ECO:0000313" key="2">
    <source>
        <dbReference type="EMBL" id="KAK7057728.1"/>
    </source>
</evidence>
<gene>
    <name evidence="2" type="ORF">R3P38DRAFT_2842754</name>
</gene>
<feature type="chain" id="PRO_5043687594" evidence="1">
    <location>
        <begin position="33"/>
        <end position="80"/>
    </location>
</feature>
<keyword evidence="3" id="KW-1185">Reference proteome</keyword>
<name>A0AAW0E244_9AGAR</name>
<accession>A0AAW0E244</accession>
<keyword evidence="1" id="KW-0732">Signal</keyword>
<dbReference type="Proteomes" id="UP001362999">
    <property type="component" value="Unassembled WGS sequence"/>
</dbReference>
<dbReference type="EMBL" id="JAWWNJ010000004">
    <property type="protein sequence ID" value="KAK7057728.1"/>
    <property type="molecule type" value="Genomic_DNA"/>
</dbReference>
<sequence>TVPLSSSCNPFAMRLRITTLYTLIVTSICAVAAPVPPSKDLVVRQCPICGVQPGDKPDFLSSCNSLIEAGGDSIDASRQR</sequence>
<comment type="caution">
    <text evidence="2">The sequence shown here is derived from an EMBL/GenBank/DDBJ whole genome shotgun (WGS) entry which is preliminary data.</text>
</comment>
<feature type="non-terminal residue" evidence="2">
    <location>
        <position position="1"/>
    </location>
</feature>
<organism evidence="2 3">
    <name type="scientific">Favolaschia claudopus</name>
    <dbReference type="NCBI Taxonomy" id="2862362"/>
    <lineage>
        <taxon>Eukaryota</taxon>
        <taxon>Fungi</taxon>
        <taxon>Dikarya</taxon>
        <taxon>Basidiomycota</taxon>
        <taxon>Agaricomycotina</taxon>
        <taxon>Agaricomycetes</taxon>
        <taxon>Agaricomycetidae</taxon>
        <taxon>Agaricales</taxon>
        <taxon>Marasmiineae</taxon>
        <taxon>Mycenaceae</taxon>
        <taxon>Favolaschia</taxon>
    </lineage>
</organism>
<evidence type="ECO:0000313" key="3">
    <source>
        <dbReference type="Proteomes" id="UP001362999"/>
    </source>
</evidence>
<proteinExistence type="predicted"/>
<reference evidence="2 3" key="1">
    <citation type="journal article" date="2024" name="J Genomics">
        <title>Draft genome sequencing and assembly of Favolaschia claudopus CIRM-BRFM 2984 isolated from oak limbs.</title>
        <authorList>
            <person name="Navarro D."/>
            <person name="Drula E."/>
            <person name="Chaduli D."/>
            <person name="Cazenave R."/>
            <person name="Ahrendt S."/>
            <person name="Wang J."/>
            <person name="Lipzen A."/>
            <person name="Daum C."/>
            <person name="Barry K."/>
            <person name="Grigoriev I.V."/>
            <person name="Favel A."/>
            <person name="Rosso M.N."/>
            <person name="Martin F."/>
        </authorList>
    </citation>
    <scope>NUCLEOTIDE SEQUENCE [LARGE SCALE GENOMIC DNA]</scope>
    <source>
        <strain evidence="2 3">CIRM-BRFM 2984</strain>
    </source>
</reference>